<dbReference type="EMBL" id="UGJR01000006">
    <property type="protein sequence ID" value="STT07185.1"/>
    <property type="molecule type" value="Genomic_DNA"/>
</dbReference>
<gene>
    <name evidence="1" type="ORF">NCTC11694_06785</name>
</gene>
<protein>
    <submittedName>
        <fullName evidence="1">Oxidoreductase</fullName>
    </submittedName>
</protein>
<organism evidence="1 2">
    <name type="scientific">Klebsiella michiganensis</name>
    <dbReference type="NCBI Taxonomy" id="1134687"/>
    <lineage>
        <taxon>Bacteria</taxon>
        <taxon>Pseudomonadati</taxon>
        <taxon>Pseudomonadota</taxon>
        <taxon>Gammaproteobacteria</taxon>
        <taxon>Enterobacterales</taxon>
        <taxon>Enterobacteriaceae</taxon>
        <taxon>Klebsiella/Raoultella group</taxon>
        <taxon>Klebsiella</taxon>
    </lineage>
</organism>
<accession>A0A7H4MVS2</accession>
<dbReference type="AlphaFoldDB" id="A0A7H4MVS2"/>
<reference evidence="1 2" key="1">
    <citation type="submission" date="2018-06" db="EMBL/GenBank/DDBJ databases">
        <authorList>
            <consortium name="Pathogen Informatics"/>
            <person name="Doyle S."/>
        </authorList>
    </citation>
    <scope>NUCLEOTIDE SEQUENCE [LARGE SCALE GENOMIC DNA]</scope>
    <source>
        <strain evidence="1 2">NCTC11694</strain>
    </source>
</reference>
<sequence length="48" mass="5378">MVFGKVRFDGISLSKLMDLVGAKGKSARVLALNDYTTIVPWTTFINFR</sequence>
<comment type="caution">
    <text evidence="1">The sequence shown here is derived from an EMBL/GenBank/DDBJ whole genome shotgun (WGS) entry which is preliminary data.</text>
</comment>
<proteinExistence type="predicted"/>
<dbReference type="Proteomes" id="UP000255050">
    <property type="component" value="Unassembled WGS sequence"/>
</dbReference>
<name>A0A7H4MVS2_9ENTR</name>
<evidence type="ECO:0000313" key="1">
    <source>
        <dbReference type="EMBL" id="STT07185.1"/>
    </source>
</evidence>
<evidence type="ECO:0000313" key="2">
    <source>
        <dbReference type="Proteomes" id="UP000255050"/>
    </source>
</evidence>